<accession>A0ABN2GW73</accession>
<evidence type="ECO:0000256" key="2">
    <source>
        <dbReference type="SAM" id="Phobius"/>
    </source>
</evidence>
<keyword evidence="4" id="KW-1185">Reference proteome</keyword>
<evidence type="ECO:0000313" key="3">
    <source>
        <dbReference type="EMBL" id="GAA1677850.1"/>
    </source>
</evidence>
<organism evidence="3 4">
    <name type="scientific">Kribbella yunnanensis</name>
    <dbReference type="NCBI Taxonomy" id="190194"/>
    <lineage>
        <taxon>Bacteria</taxon>
        <taxon>Bacillati</taxon>
        <taxon>Actinomycetota</taxon>
        <taxon>Actinomycetes</taxon>
        <taxon>Propionibacteriales</taxon>
        <taxon>Kribbellaceae</taxon>
        <taxon>Kribbella</taxon>
    </lineage>
</organism>
<protein>
    <recommendedName>
        <fullName evidence="5">OmpA-like domain-containing protein</fullName>
    </recommendedName>
</protein>
<proteinExistence type="predicted"/>
<sequence length="338" mass="34758">MNPEQLAVATAAHTARQGNLPQALQLLTNLQSAEAVDLRARVLAQLGRWQEANTTWATLDPAETAAELSPSATAGHQSPHLHPGTGVEVGASAGHALEQLPDGRASAHQALAGHPLAQQVLDGRALAQKVLAGRVRQRPVVRPVAAAAVAILVIGGITTGTALAVSRPEPVVAEPRVEPSVAPRTVTVTPTEQLDELDRRIAAEKAAAARLDAIAASVAMPGVTVRREPGAVRVVFDRGLFTSGTTFADGGVELLTRLAPKLHRVPGITVVGQSVAVPGGEATGGSSTALARARVAAQLLARAGRLPLTRLALASGDQAHPLFPGQARNRTVSLLLTA</sequence>
<keyword evidence="2" id="KW-0472">Membrane</keyword>
<name>A0ABN2GW73_9ACTN</name>
<keyword evidence="2" id="KW-1133">Transmembrane helix</keyword>
<reference evidence="3 4" key="1">
    <citation type="journal article" date="2019" name="Int. J. Syst. Evol. Microbiol.">
        <title>The Global Catalogue of Microorganisms (GCM) 10K type strain sequencing project: providing services to taxonomists for standard genome sequencing and annotation.</title>
        <authorList>
            <consortium name="The Broad Institute Genomics Platform"/>
            <consortium name="The Broad Institute Genome Sequencing Center for Infectious Disease"/>
            <person name="Wu L."/>
            <person name="Ma J."/>
        </authorList>
    </citation>
    <scope>NUCLEOTIDE SEQUENCE [LARGE SCALE GENOMIC DNA]</scope>
    <source>
        <strain evidence="3 4">JCM 14307</strain>
    </source>
</reference>
<dbReference type="Proteomes" id="UP001500280">
    <property type="component" value="Unassembled WGS sequence"/>
</dbReference>
<evidence type="ECO:0000256" key="1">
    <source>
        <dbReference type="SAM" id="MobiDB-lite"/>
    </source>
</evidence>
<keyword evidence="2" id="KW-0812">Transmembrane</keyword>
<feature type="transmembrane region" description="Helical" evidence="2">
    <location>
        <begin position="144"/>
        <end position="165"/>
    </location>
</feature>
<dbReference type="RefSeq" id="WP_344149054.1">
    <property type="nucleotide sequence ID" value="NZ_BAAANF010000007.1"/>
</dbReference>
<evidence type="ECO:0008006" key="5">
    <source>
        <dbReference type="Google" id="ProtNLM"/>
    </source>
</evidence>
<evidence type="ECO:0000313" key="4">
    <source>
        <dbReference type="Proteomes" id="UP001500280"/>
    </source>
</evidence>
<dbReference type="EMBL" id="BAAANF010000007">
    <property type="protein sequence ID" value="GAA1677850.1"/>
    <property type="molecule type" value="Genomic_DNA"/>
</dbReference>
<gene>
    <name evidence="3" type="ORF">GCM10009745_21690</name>
</gene>
<comment type="caution">
    <text evidence="3">The sequence shown here is derived from an EMBL/GenBank/DDBJ whole genome shotgun (WGS) entry which is preliminary data.</text>
</comment>
<feature type="region of interest" description="Disordered" evidence="1">
    <location>
        <begin position="65"/>
        <end position="88"/>
    </location>
</feature>